<dbReference type="CDD" id="cd06170">
    <property type="entry name" value="LuxR_C_like"/>
    <property type="match status" value="1"/>
</dbReference>
<dbReference type="Gene3D" id="3.40.50.300">
    <property type="entry name" value="P-loop containing nucleotide triphosphate hydrolases"/>
    <property type="match status" value="1"/>
</dbReference>
<accession>A0A1N5TG79</accession>
<dbReference type="InterPro" id="IPR027417">
    <property type="entry name" value="P-loop_NTPase"/>
</dbReference>
<evidence type="ECO:0000256" key="1">
    <source>
        <dbReference type="ARBA" id="ARBA00023015"/>
    </source>
</evidence>
<dbReference type="PRINTS" id="PR00038">
    <property type="entry name" value="HTHLUXR"/>
</dbReference>
<gene>
    <name evidence="5" type="ORF">SAMN04489832_0157</name>
</gene>
<dbReference type="InterPro" id="IPR059106">
    <property type="entry name" value="WHD_MalT"/>
</dbReference>
<dbReference type="SMART" id="SM00421">
    <property type="entry name" value="HTH_LUXR"/>
    <property type="match status" value="1"/>
</dbReference>
<dbReference type="InterPro" id="IPR011990">
    <property type="entry name" value="TPR-like_helical_dom_sf"/>
</dbReference>
<dbReference type="InterPro" id="IPR041617">
    <property type="entry name" value="TPR_MalT"/>
</dbReference>
<keyword evidence="6" id="KW-1185">Reference proteome</keyword>
<dbReference type="PANTHER" id="PTHR44688:SF16">
    <property type="entry name" value="DNA-BINDING TRANSCRIPTIONAL ACTIVATOR DEVR_DOSR"/>
    <property type="match status" value="1"/>
</dbReference>
<dbReference type="GO" id="GO:0003677">
    <property type="term" value="F:DNA binding"/>
    <property type="evidence" value="ECO:0007669"/>
    <property type="project" value="UniProtKB-KW"/>
</dbReference>
<evidence type="ECO:0000259" key="4">
    <source>
        <dbReference type="PROSITE" id="PS50043"/>
    </source>
</evidence>
<feature type="domain" description="HTH luxR-type" evidence="4">
    <location>
        <begin position="837"/>
        <end position="902"/>
    </location>
</feature>
<dbReference type="Pfam" id="PF25873">
    <property type="entry name" value="WHD_MalT"/>
    <property type="match status" value="1"/>
</dbReference>
<protein>
    <submittedName>
        <fullName evidence="5">LuxR family transcriptional regulator, maltose regulon positive regulatory protein</fullName>
    </submittedName>
</protein>
<organism evidence="5 6">
    <name type="scientific">Micromonospora cremea</name>
    <dbReference type="NCBI Taxonomy" id="709881"/>
    <lineage>
        <taxon>Bacteria</taxon>
        <taxon>Bacillati</taxon>
        <taxon>Actinomycetota</taxon>
        <taxon>Actinomycetes</taxon>
        <taxon>Micromonosporales</taxon>
        <taxon>Micromonosporaceae</taxon>
        <taxon>Micromonospora</taxon>
    </lineage>
</organism>
<name>A0A1N5TG79_9ACTN</name>
<dbReference type="InterPro" id="IPR000792">
    <property type="entry name" value="Tscrpt_reg_LuxR_C"/>
</dbReference>
<dbReference type="Pfam" id="PF00196">
    <property type="entry name" value="GerE"/>
    <property type="match status" value="1"/>
</dbReference>
<dbReference type="SMART" id="SM00028">
    <property type="entry name" value="TPR"/>
    <property type="match status" value="4"/>
</dbReference>
<dbReference type="GO" id="GO:0006355">
    <property type="term" value="P:regulation of DNA-templated transcription"/>
    <property type="evidence" value="ECO:0007669"/>
    <property type="project" value="InterPro"/>
</dbReference>
<dbReference type="PANTHER" id="PTHR44688">
    <property type="entry name" value="DNA-BINDING TRANSCRIPTIONAL ACTIVATOR DEVR_DOSR"/>
    <property type="match status" value="1"/>
</dbReference>
<dbReference type="SUPFAM" id="SSF46894">
    <property type="entry name" value="C-terminal effector domain of the bipartite response regulators"/>
    <property type="match status" value="1"/>
</dbReference>
<dbReference type="InterPro" id="IPR036388">
    <property type="entry name" value="WH-like_DNA-bd_sf"/>
</dbReference>
<dbReference type="STRING" id="709881.SAMN04489832_0157"/>
<proteinExistence type="predicted"/>
<dbReference type="AlphaFoldDB" id="A0A1N5TG79"/>
<keyword evidence="2" id="KW-0238">DNA-binding</keyword>
<dbReference type="PROSITE" id="PS50043">
    <property type="entry name" value="HTH_LUXR_2"/>
    <property type="match status" value="1"/>
</dbReference>
<dbReference type="Gene3D" id="1.10.10.10">
    <property type="entry name" value="Winged helix-like DNA-binding domain superfamily/Winged helix DNA-binding domain"/>
    <property type="match status" value="1"/>
</dbReference>
<evidence type="ECO:0000313" key="5">
    <source>
        <dbReference type="EMBL" id="SIM47402.1"/>
    </source>
</evidence>
<dbReference type="Pfam" id="PF17874">
    <property type="entry name" value="TPR_MalT"/>
    <property type="match status" value="1"/>
</dbReference>
<reference evidence="6" key="1">
    <citation type="submission" date="2016-12" db="EMBL/GenBank/DDBJ databases">
        <authorList>
            <person name="Varghese N."/>
            <person name="Submissions S."/>
        </authorList>
    </citation>
    <scope>NUCLEOTIDE SEQUENCE [LARGE SCALE GENOMIC DNA]</scope>
    <source>
        <strain evidence="6">DSM 45599</strain>
    </source>
</reference>
<dbReference type="Gene3D" id="1.25.40.10">
    <property type="entry name" value="Tetratricopeptide repeat domain"/>
    <property type="match status" value="1"/>
</dbReference>
<sequence>MASPLVETKLYIPKLRHSLVARQRLSERLSRGAESRLTLISAPAGFGKTTLLSAWLAASGAEQRSVAWLSLEESDSQPGLFWTYAITALQNVVPGVGAGALPLLQSAQTPIETVLATLLNELSAAPNEIHLVLDDYHLVDGPNVETGMVFLLEHLPPHVHLVISSRADPALPLARLRARGELVEVRAAELRFTLDEVTDYLNEVIGLNLTANDIAALEGRTEGWIAALQLAALSMQGRADVAGFIAGFAGDDRYIVDYLVEEVLRRQPDHVRTFLVQTSILDRLSGPLCDAVTAQHGGKAMLESLDRANLFVVPLDDSRRWYRYHHLFADVLQTHLLNERADEAADLHRRASQWYDQNGEPSPAVRHALAAGDVERAAGLVELAMPALRRDRQDPTIRGWLDAIPDEVVRVRPVLAVGLIGALMSGGEFEGIEDRLRDAEQLLDKPPTDRAEMVVVDEEELLRLPGVIQMYRAALALVRGDTPATIRHAHRAIDRTAVDDHLTRAGASALLGLAFWGNGDLEAAHQAYSACVEGMRRVGHISDVLGCSITLADIRITQGRLGEALRTYEQALQLASHHGGPVLRGMADMYVGMSQIACERNDLDAATQHLRRSQELGEHTGLPQNPYRWRVSMARVLQAQGDLRGALQLLEEAQHVYVGDFSPNVRPVPALTARLLAVQGRIGEALSWAREQGLSVDDDVSYLREFEHATLARVLLAQYTAHRAGASATEAARLLERLLTAAEAGERTGSVIEILVLQALTHHARGDTPGALAPLERALTLAEPEGYVRVFAGEGPPMVSLLKAVAKQRVSWDYVRRLVNACGHAGETPVNQPRRLTQGLVEPLSERELEVLRLLGTDLDGPAIARELVVSLNTLRTHTRNIYAKLGVNSRRAAVRQAGKLNLLSRTRER</sequence>
<evidence type="ECO:0000256" key="2">
    <source>
        <dbReference type="ARBA" id="ARBA00023125"/>
    </source>
</evidence>
<evidence type="ECO:0000256" key="3">
    <source>
        <dbReference type="ARBA" id="ARBA00023163"/>
    </source>
</evidence>
<dbReference type="Proteomes" id="UP000185124">
    <property type="component" value="Unassembled WGS sequence"/>
</dbReference>
<dbReference type="InterPro" id="IPR016032">
    <property type="entry name" value="Sig_transdc_resp-reg_C-effctor"/>
</dbReference>
<dbReference type="SUPFAM" id="SSF52540">
    <property type="entry name" value="P-loop containing nucleoside triphosphate hydrolases"/>
    <property type="match status" value="1"/>
</dbReference>
<dbReference type="InterPro" id="IPR019734">
    <property type="entry name" value="TPR_rpt"/>
</dbReference>
<dbReference type="SUPFAM" id="SSF48452">
    <property type="entry name" value="TPR-like"/>
    <property type="match status" value="1"/>
</dbReference>
<keyword evidence="1" id="KW-0805">Transcription regulation</keyword>
<dbReference type="OrthoDB" id="134985at2"/>
<evidence type="ECO:0000313" key="6">
    <source>
        <dbReference type="Proteomes" id="UP000185124"/>
    </source>
</evidence>
<dbReference type="EMBL" id="FSQT01000001">
    <property type="protein sequence ID" value="SIM47402.1"/>
    <property type="molecule type" value="Genomic_DNA"/>
</dbReference>
<keyword evidence="3" id="KW-0804">Transcription</keyword>
<dbReference type="RefSeq" id="WP_074307874.1">
    <property type="nucleotide sequence ID" value="NZ_FSQT01000001.1"/>
</dbReference>